<dbReference type="Proteomes" id="UP000293142">
    <property type="component" value="Unassembled WGS sequence"/>
</dbReference>
<dbReference type="Pfam" id="PF09560">
    <property type="entry name" value="Spore_YunB"/>
    <property type="match status" value="1"/>
</dbReference>
<dbReference type="EMBL" id="SIRE01000020">
    <property type="protein sequence ID" value="TBL73986.1"/>
    <property type="molecule type" value="Genomic_DNA"/>
</dbReference>
<dbReference type="OrthoDB" id="1649278at2"/>
<gene>
    <name evidence="3" type="primary">yunB</name>
    <name evidence="3" type="ORF">EYB31_26185</name>
</gene>
<dbReference type="InterPro" id="IPR014197">
    <property type="entry name" value="Sporulation_prot_YunB"/>
</dbReference>
<evidence type="ECO:0000313" key="4">
    <source>
        <dbReference type="Proteomes" id="UP000293142"/>
    </source>
</evidence>
<dbReference type="AlphaFoldDB" id="A0A4Q9DJD6"/>
<dbReference type="RefSeq" id="WP_131016393.1">
    <property type="nucleotide sequence ID" value="NZ_SIRE01000020.1"/>
</dbReference>
<comment type="caution">
    <text evidence="3">The sequence shown here is derived from an EMBL/GenBank/DDBJ whole genome shotgun (WGS) entry which is preliminary data.</text>
</comment>
<feature type="region of interest" description="Disordered" evidence="1">
    <location>
        <begin position="224"/>
        <end position="252"/>
    </location>
</feature>
<evidence type="ECO:0000313" key="3">
    <source>
        <dbReference type="EMBL" id="TBL73986.1"/>
    </source>
</evidence>
<feature type="transmembrane region" description="Helical" evidence="2">
    <location>
        <begin position="20"/>
        <end position="38"/>
    </location>
</feature>
<sequence>MFRRRWKSKPTGAKHIKRNVFLALLIMMLFSLQSFIYIEKNLKPPLMNLAKIRIKQIATESINQAIMERMTEAAHYDKLIDWRTDSNGKVTGFSLNYAEHMKITAETISTVEKLLKGLKDMPEHIPLGQAMNSAILASFGPDIPIRLVPAGAAKVDVSTRQQNAGINMVQVEVYLRIIAEVTIIIPFDTESEIVETEVPISYSLVVGDVPTYYFDGKGNPVGGTGGMLPPNVSLPNTNTTAPAKPGDAVKKP</sequence>
<keyword evidence="2" id="KW-0812">Transmembrane</keyword>
<accession>A0A4Q9DJD6</accession>
<dbReference type="PIRSF" id="PIRSF021383">
    <property type="entry name" value="YunB"/>
    <property type="match status" value="1"/>
</dbReference>
<proteinExistence type="predicted"/>
<name>A0A4Q9DJD6_9BACL</name>
<protein>
    <submittedName>
        <fullName evidence="3">Sporulation protein YunB</fullName>
    </submittedName>
</protein>
<organism evidence="3 4">
    <name type="scientific">Paenibacillus thalictri</name>
    <dbReference type="NCBI Taxonomy" id="2527873"/>
    <lineage>
        <taxon>Bacteria</taxon>
        <taxon>Bacillati</taxon>
        <taxon>Bacillota</taxon>
        <taxon>Bacilli</taxon>
        <taxon>Bacillales</taxon>
        <taxon>Paenibacillaceae</taxon>
        <taxon>Paenibacillus</taxon>
    </lineage>
</organism>
<keyword evidence="4" id="KW-1185">Reference proteome</keyword>
<evidence type="ECO:0000256" key="2">
    <source>
        <dbReference type="SAM" id="Phobius"/>
    </source>
</evidence>
<evidence type="ECO:0000256" key="1">
    <source>
        <dbReference type="SAM" id="MobiDB-lite"/>
    </source>
</evidence>
<keyword evidence="2" id="KW-0472">Membrane</keyword>
<dbReference type="NCBIfam" id="TIGR02832">
    <property type="entry name" value="spo_yunB"/>
    <property type="match status" value="1"/>
</dbReference>
<keyword evidence="2" id="KW-1133">Transmembrane helix</keyword>
<reference evidence="3 4" key="1">
    <citation type="submission" date="2019-02" db="EMBL/GenBank/DDBJ databases">
        <title>Paenibacillus sp. nov., isolated from surface-sterilized tissue of Thalictrum simplex L.</title>
        <authorList>
            <person name="Tuo L."/>
        </authorList>
    </citation>
    <scope>NUCLEOTIDE SEQUENCE [LARGE SCALE GENOMIC DNA]</scope>
    <source>
        <strain evidence="3 4">N2SHLJ1</strain>
    </source>
</reference>